<sequence>MLFSAVEIRNATDCEHNTITYIDISGRDLSDDMYDIIYQFVNLKVLTICDGGDVYIPNTISKLEELEELYFVNVNVAAVSDEITKLRNLRIISFKGSHMKFIPNIITHIPNLKYLYINEKNMTMLPSSIGGLTKLKGLRLTNLEWNVPNEIAELQKLRSIDYYAEDVRYPDGMFEIQNTYVHNNKMLITKLTSDIIIPTNITHLNILKYAGGNLDNLPSLLEHLKIRRLFRPLLNLPTSLKSLEITWIPLCEDNPYEIKLPYACKLKTITFDEIAAAKNHKN</sequence>
<reference evidence="3" key="1">
    <citation type="submission" date="2018-10" db="EMBL/GenBank/DDBJ databases">
        <title>Hidden diversity of soil giant viruses.</title>
        <authorList>
            <person name="Schulz F."/>
            <person name="Alteio L."/>
            <person name="Goudeau D."/>
            <person name="Ryan E.M."/>
            <person name="Malmstrom R.R."/>
            <person name="Blanchard J."/>
            <person name="Woyke T."/>
        </authorList>
    </citation>
    <scope>NUCLEOTIDE SEQUENCE</scope>
    <source>
        <strain evidence="3">GAV1</strain>
    </source>
</reference>
<dbReference type="PANTHER" id="PTHR47186">
    <property type="entry name" value="LEUCINE-RICH REPEAT-CONTAINING PROTEIN 57"/>
    <property type="match status" value="1"/>
</dbReference>
<protein>
    <recommendedName>
        <fullName evidence="2">Disease resistance R13L4/SHOC-2-like LRR domain-containing protein</fullName>
    </recommendedName>
</protein>
<dbReference type="Gene3D" id="3.80.10.10">
    <property type="entry name" value="Ribonuclease Inhibitor"/>
    <property type="match status" value="1"/>
</dbReference>
<dbReference type="SUPFAM" id="SSF52058">
    <property type="entry name" value="L domain-like"/>
    <property type="match status" value="1"/>
</dbReference>
<dbReference type="EMBL" id="MK072237">
    <property type="protein sequence ID" value="AYV80362.1"/>
    <property type="molecule type" value="Genomic_DNA"/>
</dbReference>
<organism evidence="3">
    <name type="scientific">Gaeavirus sp</name>
    <dbReference type="NCBI Taxonomy" id="2487767"/>
    <lineage>
        <taxon>Viruses</taxon>
        <taxon>Varidnaviria</taxon>
        <taxon>Bamfordvirae</taxon>
        <taxon>Nucleocytoviricota</taxon>
        <taxon>Megaviricetes</taxon>
        <taxon>Imitervirales</taxon>
        <taxon>Mimiviridae</taxon>
        <taxon>Klosneuvirinae</taxon>
    </lineage>
</organism>
<keyword evidence="1" id="KW-0677">Repeat</keyword>
<dbReference type="Pfam" id="PF23598">
    <property type="entry name" value="LRR_14"/>
    <property type="match status" value="1"/>
</dbReference>
<feature type="domain" description="Disease resistance R13L4/SHOC-2-like LRR" evidence="2">
    <location>
        <begin position="37"/>
        <end position="163"/>
    </location>
</feature>
<evidence type="ECO:0000259" key="2">
    <source>
        <dbReference type="Pfam" id="PF23598"/>
    </source>
</evidence>
<evidence type="ECO:0000256" key="1">
    <source>
        <dbReference type="ARBA" id="ARBA00022737"/>
    </source>
</evidence>
<accession>A0A3G4ZZN4</accession>
<dbReference type="InterPro" id="IPR055414">
    <property type="entry name" value="LRR_R13L4/SHOC2-like"/>
</dbReference>
<proteinExistence type="predicted"/>
<dbReference type="InterPro" id="IPR032675">
    <property type="entry name" value="LRR_dom_sf"/>
</dbReference>
<evidence type="ECO:0000313" key="3">
    <source>
        <dbReference type="EMBL" id="AYV80362.1"/>
    </source>
</evidence>
<name>A0A3G4ZZN4_9VIRU</name>
<gene>
    <name evidence="3" type="ORF">Gaeavirus39_4</name>
</gene>
<dbReference type="PANTHER" id="PTHR47186:SF13">
    <property type="entry name" value="DISEASE RESISTANCE PROTEIN RGA3"/>
    <property type="match status" value="1"/>
</dbReference>